<dbReference type="PANTHER" id="PTHR43037">
    <property type="entry name" value="UNNAMED PRODUCT-RELATED"/>
    <property type="match status" value="1"/>
</dbReference>
<dbReference type="SUPFAM" id="SSF53474">
    <property type="entry name" value="alpha/beta-Hydrolases"/>
    <property type="match status" value="1"/>
</dbReference>
<keyword evidence="1" id="KW-0732">Signal</keyword>
<name>A0ABT9BT38_9MICO</name>
<reference evidence="2 3" key="1">
    <citation type="submission" date="2023-07" db="EMBL/GenBank/DDBJ databases">
        <title>Protaetiibacter sp. nov WY-16 isolated from soil.</title>
        <authorList>
            <person name="Liu B."/>
            <person name="Wan Y."/>
        </authorList>
    </citation>
    <scope>NUCLEOTIDE SEQUENCE [LARGE SCALE GENOMIC DNA]</scope>
    <source>
        <strain evidence="2 3">WY-16</strain>
    </source>
</reference>
<dbReference type="InterPro" id="IPR050955">
    <property type="entry name" value="Plant_Biomass_Hydrol_Est"/>
</dbReference>
<organism evidence="2 3">
    <name type="scientific">Antiquaquibacter soli</name>
    <dbReference type="NCBI Taxonomy" id="3064523"/>
    <lineage>
        <taxon>Bacteria</taxon>
        <taxon>Bacillati</taxon>
        <taxon>Actinomycetota</taxon>
        <taxon>Actinomycetes</taxon>
        <taxon>Micrococcales</taxon>
        <taxon>Microbacteriaceae</taxon>
        <taxon>Antiquaquibacter</taxon>
    </lineage>
</organism>
<evidence type="ECO:0008006" key="4">
    <source>
        <dbReference type="Google" id="ProtNLM"/>
    </source>
</evidence>
<evidence type="ECO:0000256" key="1">
    <source>
        <dbReference type="ARBA" id="ARBA00022729"/>
    </source>
</evidence>
<evidence type="ECO:0000313" key="3">
    <source>
        <dbReference type="Proteomes" id="UP001241072"/>
    </source>
</evidence>
<dbReference type="RefSeq" id="WP_305003014.1">
    <property type="nucleotide sequence ID" value="NZ_JAUQUB010000002.1"/>
</dbReference>
<keyword evidence="3" id="KW-1185">Reference proteome</keyword>
<proteinExistence type="predicted"/>
<dbReference type="InterPro" id="IPR029058">
    <property type="entry name" value="AB_hydrolase_fold"/>
</dbReference>
<protein>
    <recommendedName>
        <fullName evidence="4">Alpha/beta hydrolase</fullName>
    </recommendedName>
</protein>
<dbReference type="Proteomes" id="UP001241072">
    <property type="component" value="Unassembled WGS sequence"/>
</dbReference>
<dbReference type="Gene3D" id="3.40.50.1820">
    <property type="entry name" value="alpha/beta hydrolase"/>
    <property type="match status" value="1"/>
</dbReference>
<evidence type="ECO:0000313" key="2">
    <source>
        <dbReference type="EMBL" id="MDO7882580.1"/>
    </source>
</evidence>
<dbReference type="PANTHER" id="PTHR43037:SF1">
    <property type="entry name" value="BLL1128 PROTEIN"/>
    <property type="match status" value="1"/>
</dbReference>
<sequence>MPLTDTPQTVSLDIGGRRRRYLHLAPTTPNPDAPLLLALHGTTQKPATMRRFSGRTFEHLAESLGADLVYLEGYRRAWNDGRRLQTSAAQRENVDDIGFVEAVVRRFDRPTLAIGYSNGGQLLHRYVRESDVPLAGAMLIAAGLPVAEDREYPDDLRQSIPTLLIQGTADPVMPYHGGTVRVLGRSKGQVISARETAVAYARTTDAPLESTDGPVTRTDWPGVRLITLAGAGHIIPNLVTSPPFVGPAPRVLDSGEELRDFFTLG</sequence>
<gene>
    <name evidence="2" type="ORF">Q5716_10120</name>
</gene>
<comment type="caution">
    <text evidence="2">The sequence shown here is derived from an EMBL/GenBank/DDBJ whole genome shotgun (WGS) entry which is preliminary data.</text>
</comment>
<dbReference type="EMBL" id="JAUQUB010000002">
    <property type="protein sequence ID" value="MDO7882580.1"/>
    <property type="molecule type" value="Genomic_DNA"/>
</dbReference>
<accession>A0ABT9BT38</accession>